<sequence length="280" mass="32188">MFLQANKSQFSSDCSEHCTCDEESLTCDRNVRCDTNAICEERNSVRKCYCIEGYIGDGLSCTRTGPPSDCYDVFTSGRSDGVYTILPIGWTGSPFEVYCNMSHGGGWTVLQRRVDGSVSFRRSWDDYKEGFGTVGSNQNLWLGNEILYYMTNQRINTLRIDIVNENLFNWFMNYDLFRVDNESNNYRLELGSFTGNTGYDYMVRHRGGQDFSTYDRDNDEHPDVNCALNAGWWYARPFGSCWSANLNGIYNFNLSLNLHNVDTLTTHSGLRYIQMKIRPM</sequence>
<dbReference type="InterPro" id="IPR014716">
    <property type="entry name" value="Fibrinogen_a/b/g_C_1"/>
</dbReference>
<dbReference type="NCBIfam" id="NF040941">
    <property type="entry name" value="GGGWT_bact"/>
    <property type="match status" value="1"/>
</dbReference>
<evidence type="ECO:0000259" key="3">
    <source>
        <dbReference type="PROSITE" id="PS51406"/>
    </source>
</evidence>
<dbReference type="InterPro" id="IPR024731">
    <property type="entry name" value="NELL2-like_EGF"/>
</dbReference>
<dbReference type="EMBL" id="JAIZAY010000009">
    <property type="protein sequence ID" value="KAJ8035665.1"/>
    <property type="molecule type" value="Genomic_DNA"/>
</dbReference>
<dbReference type="OrthoDB" id="7972392at2759"/>
<dbReference type="InterPro" id="IPR050373">
    <property type="entry name" value="Fibrinogen_C-term_domain"/>
</dbReference>
<evidence type="ECO:0000313" key="5">
    <source>
        <dbReference type="Proteomes" id="UP001152320"/>
    </source>
</evidence>
<dbReference type="CDD" id="cd00087">
    <property type="entry name" value="FReD"/>
    <property type="match status" value="1"/>
</dbReference>
<organism evidence="4 5">
    <name type="scientific">Holothuria leucospilota</name>
    <name type="common">Black long sea cucumber</name>
    <name type="synonym">Mertensiothuria leucospilota</name>
    <dbReference type="NCBI Taxonomy" id="206669"/>
    <lineage>
        <taxon>Eukaryota</taxon>
        <taxon>Metazoa</taxon>
        <taxon>Echinodermata</taxon>
        <taxon>Eleutherozoa</taxon>
        <taxon>Echinozoa</taxon>
        <taxon>Holothuroidea</taxon>
        <taxon>Aspidochirotacea</taxon>
        <taxon>Aspidochirotida</taxon>
        <taxon>Holothuriidae</taxon>
        <taxon>Holothuria</taxon>
    </lineage>
</organism>
<reference evidence="4" key="1">
    <citation type="submission" date="2021-10" db="EMBL/GenBank/DDBJ databases">
        <title>Tropical sea cucumber genome reveals ecological adaptation and Cuvierian tubules defense mechanism.</title>
        <authorList>
            <person name="Chen T."/>
        </authorList>
    </citation>
    <scope>NUCLEOTIDE SEQUENCE</scope>
    <source>
        <strain evidence="4">Nanhai2018</strain>
        <tissue evidence="4">Muscle</tissue>
    </source>
</reference>
<dbReference type="Gene3D" id="2.10.25.10">
    <property type="entry name" value="Laminin"/>
    <property type="match status" value="1"/>
</dbReference>
<keyword evidence="5" id="KW-1185">Reference proteome</keyword>
<dbReference type="PROSITE" id="PS51406">
    <property type="entry name" value="FIBRINOGEN_C_2"/>
    <property type="match status" value="1"/>
</dbReference>
<dbReference type="Pfam" id="PF00147">
    <property type="entry name" value="Fibrinogen_C"/>
    <property type="match status" value="1"/>
</dbReference>
<accession>A0A9Q1BZJ2</accession>
<dbReference type="Gene3D" id="3.90.215.10">
    <property type="entry name" value="Gamma Fibrinogen, chain A, domain 1"/>
    <property type="match status" value="1"/>
</dbReference>
<dbReference type="PROSITE" id="PS01186">
    <property type="entry name" value="EGF_2"/>
    <property type="match status" value="1"/>
</dbReference>
<dbReference type="InterPro" id="IPR002181">
    <property type="entry name" value="Fibrinogen_a/b/g_C_dom"/>
</dbReference>
<dbReference type="InterPro" id="IPR000742">
    <property type="entry name" value="EGF"/>
</dbReference>
<keyword evidence="1" id="KW-0245">EGF-like domain</keyword>
<evidence type="ECO:0000313" key="4">
    <source>
        <dbReference type="EMBL" id="KAJ8035665.1"/>
    </source>
</evidence>
<dbReference type="SMART" id="SM00186">
    <property type="entry name" value="FBG"/>
    <property type="match status" value="1"/>
</dbReference>
<dbReference type="InterPro" id="IPR036056">
    <property type="entry name" value="Fibrinogen-like_C"/>
</dbReference>
<dbReference type="Proteomes" id="UP001152320">
    <property type="component" value="Chromosome 9"/>
</dbReference>
<dbReference type="AlphaFoldDB" id="A0A9Q1BZJ2"/>
<dbReference type="GO" id="GO:0005615">
    <property type="term" value="C:extracellular space"/>
    <property type="evidence" value="ECO:0007669"/>
    <property type="project" value="TreeGrafter"/>
</dbReference>
<dbReference type="Pfam" id="PF12947">
    <property type="entry name" value="EGF_3"/>
    <property type="match status" value="1"/>
</dbReference>
<evidence type="ECO:0000256" key="1">
    <source>
        <dbReference type="ARBA" id="ARBA00022536"/>
    </source>
</evidence>
<keyword evidence="2" id="KW-1015">Disulfide bond</keyword>
<comment type="caution">
    <text evidence="4">The sequence shown here is derived from an EMBL/GenBank/DDBJ whole genome shotgun (WGS) entry which is preliminary data.</text>
</comment>
<name>A0A9Q1BZJ2_HOLLE</name>
<dbReference type="PANTHER" id="PTHR19143">
    <property type="entry name" value="FIBRINOGEN/TENASCIN/ANGIOPOEITIN"/>
    <property type="match status" value="1"/>
</dbReference>
<proteinExistence type="predicted"/>
<gene>
    <name evidence="4" type="ORF">HOLleu_19411</name>
</gene>
<feature type="domain" description="Fibrinogen C-terminal" evidence="3">
    <location>
        <begin position="61"/>
        <end position="280"/>
    </location>
</feature>
<dbReference type="SUPFAM" id="SSF56496">
    <property type="entry name" value="Fibrinogen C-terminal domain-like"/>
    <property type="match status" value="1"/>
</dbReference>
<protein>
    <submittedName>
        <fullName evidence="4">Fibroleukin</fullName>
    </submittedName>
</protein>
<evidence type="ECO:0000256" key="2">
    <source>
        <dbReference type="ARBA" id="ARBA00023157"/>
    </source>
</evidence>